<name>A0A7R9BHI1_9CRUS</name>
<dbReference type="InterPro" id="IPR004263">
    <property type="entry name" value="Exostosin"/>
</dbReference>
<evidence type="ECO:0000259" key="5">
    <source>
        <dbReference type="Pfam" id="PF03016"/>
    </source>
</evidence>
<feature type="domain" description="Exostosin GT47" evidence="5">
    <location>
        <begin position="294"/>
        <end position="507"/>
    </location>
</feature>
<gene>
    <name evidence="6" type="ORF">NMOB1V02_LOCUS1926</name>
</gene>
<dbReference type="PANTHER" id="PTHR11062">
    <property type="entry name" value="EXOSTOSIN HEPARAN SULFATE GLYCOSYLTRANSFERASE -RELATED"/>
    <property type="match status" value="1"/>
</dbReference>
<proteinExistence type="inferred from homology"/>
<dbReference type="OrthoDB" id="5954868at2759"/>
<protein>
    <recommendedName>
        <fullName evidence="5">Exostosin GT47 domain-containing protein</fullName>
    </recommendedName>
</protein>
<dbReference type="GO" id="GO:0016757">
    <property type="term" value="F:glycosyltransferase activity"/>
    <property type="evidence" value="ECO:0007669"/>
    <property type="project" value="InterPro"/>
</dbReference>
<dbReference type="AlphaFoldDB" id="A0A7R9BHI1"/>
<keyword evidence="4" id="KW-0472">Membrane</keyword>
<keyword evidence="7" id="KW-1185">Reference proteome</keyword>
<comment type="similarity">
    <text evidence="1">Belongs to the glycosyltransferase 47 family.</text>
</comment>
<dbReference type="PANTHER" id="PTHR11062:SF73">
    <property type="entry name" value="EXOSTOSIN-LIKE 3"/>
    <property type="match status" value="1"/>
</dbReference>
<reference evidence="6" key="1">
    <citation type="submission" date="2020-11" db="EMBL/GenBank/DDBJ databases">
        <authorList>
            <person name="Tran Van P."/>
        </authorList>
    </citation>
    <scope>NUCLEOTIDE SEQUENCE</scope>
</reference>
<dbReference type="Pfam" id="PF03016">
    <property type="entry name" value="Exostosin_GT47"/>
    <property type="match status" value="1"/>
</dbReference>
<organism evidence="6">
    <name type="scientific">Notodromas monacha</name>
    <dbReference type="NCBI Taxonomy" id="399045"/>
    <lineage>
        <taxon>Eukaryota</taxon>
        <taxon>Metazoa</taxon>
        <taxon>Ecdysozoa</taxon>
        <taxon>Arthropoda</taxon>
        <taxon>Crustacea</taxon>
        <taxon>Oligostraca</taxon>
        <taxon>Ostracoda</taxon>
        <taxon>Podocopa</taxon>
        <taxon>Podocopida</taxon>
        <taxon>Cypridocopina</taxon>
        <taxon>Cypridoidea</taxon>
        <taxon>Cyprididae</taxon>
        <taxon>Notodromas</taxon>
    </lineage>
</organism>
<sequence length="723" mass="80687">MESRRQTNSGFRQFLCSLKLQHLFVFTLAAVLLVALVMHWALNTVGLGLNIVEGDGGEDEVRARHFDLLAVKLEDPDYLVATDLRTRLLDMLSIRSSVKNELNDLEARRTSLRKQIADNQEDLDRLKASVSRIRAELARLQLSTQQAESRYRETVEKRMIPKLSLPAKLSMSTDPLRLPEFRDKQNSPCTVDTCFDFSRCSIASPHLTLDLSVLTAVGDTKQSRRAWLKRLINDPTSVLPGLAIRRSSGSESQHEPPCLRLVVADNATQSGACRGPDGVNCLLLLLDNGSWRPDESMMIVSSGFPRGTFRPGFDIAIPHLDHAESRAVVTNDDEEWEELPPAFSPARRKYLASFQGEWSKKTHGVADDDAMATFLRQQLDAMAADSVETDKFFLQWECGERLLTTGASFLPPSWNDSIGAWQVCSGDQARRRILEESTFCFVLPSQQAQVHVRLVECLRAGAVPVLLWSRDIDEGWLPLDEVIDWRRCVVRVAPARLPELHFVLRSLGDADVLAMRRQGWHVWRNYFSSPARVLRAVVGLMRHRLLLPPPPAPDVAYTPMHDPVKNPMLTFEPPRGETEEEQEMLGPAHEPPTPSVTFTRNVSQLLLDSSAIWNDWFQPHWTFSARPSDPWLLSEALFRGSGAGFRPLGGGQGGAGKEMSEALGGNLPHEQFTILILTYQREQVLLSALSRFVGLPYLNKVIGVSKTCSGSSGGARGGYDPSS</sequence>
<dbReference type="EMBL" id="CAJPEX010000200">
    <property type="protein sequence ID" value="CAG0914222.1"/>
    <property type="molecule type" value="Genomic_DNA"/>
</dbReference>
<evidence type="ECO:0000256" key="4">
    <source>
        <dbReference type="SAM" id="Phobius"/>
    </source>
</evidence>
<keyword evidence="4" id="KW-1133">Transmembrane helix</keyword>
<evidence type="ECO:0000256" key="3">
    <source>
        <dbReference type="SAM" id="MobiDB-lite"/>
    </source>
</evidence>
<dbReference type="GO" id="GO:0005794">
    <property type="term" value="C:Golgi apparatus"/>
    <property type="evidence" value="ECO:0007669"/>
    <property type="project" value="TreeGrafter"/>
</dbReference>
<dbReference type="Proteomes" id="UP000678499">
    <property type="component" value="Unassembled WGS sequence"/>
</dbReference>
<dbReference type="EMBL" id="OA882237">
    <property type="protein sequence ID" value="CAD7274070.1"/>
    <property type="molecule type" value="Genomic_DNA"/>
</dbReference>
<evidence type="ECO:0000256" key="1">
    <source>
        <dbReference type="ARBA" id="ARBA00010271"/>
    </source>
</evidence>
<keyword evidence="4" id="KW-0812">Transmembrane</keyword>
<keyword evidence="2" id="KW-0175">Coiled coil</keyword>
<accession>A0A7R9BHI1</accession>
<feature type="transmembrane region" description="Helical" evidence="4">
    <location>
        <begin position="20"/>
        <end position="42"/>
    </location>
</feature>
<evidence type="ECO:0000313" key="6">
    <source>
        <dbReference type="EMBL" id="CAD7274070.1"/>
    </source>
</evidence>
<feature type="coiled-coil region" evidence="2">
    <location>
        <begin position="95"/>
        <end position="150"/>
    </location>
</feature>
<evidence type="ECO:0000256" key="2">
    <source>
        <dbReference type="SAM" id="Coils"/>
    </source>
</evidence>
<dbReference type="GO" id="GO:0015012">
    <property type="term" value="P:heparan sulfate proteoglycan biosynthetic process"/>
    <property type="evidence" value="ECO:0007669"/>
    <property type="project" value="UniProtKB-ARBA"/>
</dbReference>
<feature type="region of interest" description="Disordered" evidence="3">
    <location>
        <begin position="574"/>
        <end position="594"/>
    </location>
</feature>
<dbReference type="InterPro" id="IPR040911">
    <property type="entry name" value="Exostosin_GT47"/>
</dbReference>
<evidence type="ECO:0000313" key="7">
    <source>
        <dbReference type="Proteomes" id="UP000678499"/>
    </source>
</evidence>